<organism evidence="2 3">
    <name type="scientific">Candidatus Desantisbacteria bacterium CG_4_8_14_3_um_filter_40_12</name>
    <dbReference type="NCBI Taxonomy" id="1974545"/>
    <lineage>
        <taxon>Bacteria</taxon>
        <taxon>Candidatus Desantisiibacteriota</taxon>
    </lineage>
</organism>
<comment type="caution">
    <text evidence="2">The sequence shown here is derived from an EMBL/GenBank/DDBJ whole genome shotgun (WGS) entry which is preliminary data.</text>
</comment>
<evidence type="ECO:0000313" key="2">
    <source>
        <dbReference type="EMBL" id="PIX15937.1"/>
    </source>
</evidence>
<dbReference type="InterPro" id="IPR005362">
    <property type="entry name" value="UPF0164"/>
</dbReference>
<dbReference type="AlphaFoldDB" id="A0A2M7J948"/>
<evidence type="ECO:0000313" key="3">
    <source>
        <dbReference type="Proteomes" id="UP000229297"/>
    </source>
</evidence>
<dbReference type="Gene3D" id="2.40.160.60">
    <property type="entry name" value="Outer membrane protein transport protein (OMPP1/FadL/TodX)"/>
    <property type="match status" value="1"/>
</dbReference>
<reference evidence="3" key="1">
    <citation type="submission" date="2017-09" db="EMBL/GenBank/DDBJ databases">
        <title>Depth-based differentiation of microbial function through sediment-hosted aquifers and enrichment of novel symbionts in the deep terrestrial subsurface.</title>
        <authorList>
            <person name="Probst A.J."/>
            <person name="Ladd B."/>
            <person name="Jarett J.K."/>
            <person name="Geller-Mcgrath D.E."/>
            <person name="Sieber C.M.K."/>
            <person name="Emerson J.B."/>
            <person name="Anantharaman K."/>
            <person name="Thomas B.C."/>
            <person name="Malmstrom R."/>
            <person name="Stieglmeier M."/>
            <person name="Klingl A."/>
            <person name="Woyke T."/>
            <person name="Ryan C.M."/>
            <person name="Banfield J.F."/>
        </authorList>
    </citation>
    <scope>NUCLEOTIDE SEQUENCE [LARGE SCALE GENOMIC DNA]</scope>
</reference>
<dbReference type="SUPFAM" id="SSF56935">
    <property type="entry name" value="Porins"/>
    <property type="match status" value="1"/>
</dbReference>
<dbReference type="Proteomes" id="UP000229297">
    <property type="component" value="Unassembled WGS sequence"/>
</dbReference>
<accession>A0A2M7J948</accession>
<gene>
    <name evidence="2" type="ORF">COZ71_09070</name>
</gene>
<evidence type="ECO:0008006" key="4">
    <source>
        <dbReference type="Google" id="ProtNLM"/>
    </source>
</evidence>
<name>A0A2M7J948_9BACT</name>
<protein>
    <recommendedName>
        <fullName evidence="4">PorV/PorQ family protein</fullName>
    </recommendedName>
</protein>
<dbReference type="EMBL" id="PFIC01000252">
    <property type="protein sequence ID" value="PIX15937.1"/>
    <property type="molecule type" value="Genomic_DNA"/>
</dbReference>
<proteinExistence type="inferred from homology"/>
<dbReference type="Pfam" id="PF03687">
    <property type="entry name" value="UPF0164"/>
    <property type="match status" value="1"/>
</dbReference>
<dbReference type="NCBIfam" id="NF033709">
    <property type="entry name" value="PorV_fam"/>
    <property type="match status" value="1"/>
</dbReference>
<sequence length="331" mass="35837">MNRWHDWTSYFFLTTNLIKEVRAMIKRMLSGLICVGVIVAGSIYCDAAVHKKGGTSAGNFLKLGVGARAIGMGEAFTAVATDANAIYWNPAGLANLDRRQINAMHNTWLVDTYYDHLSFATPFKNGAMCAGLTYLGGEDIDKYIIENNSPKPDGSFNAYDLALIGGYGWKLSDELLVGVSGKLIQSKIDNYNANGIAVDLGVLSQTPVENLTVGGTIQNIGSKIKFNKDGDSLPLMIKAGAAYTMLDNNLTTALDITKARDNDVKFNIGGEYLVAKSFAVRAGYSSKIDEGAGITAGIGYKHPVVTVDYAYVPWGDLEKDTHRVSLLFNLY</sequence>
<comment type="similarity">
    <text evidence="1">Belongs to the UPF0164 family.</text>
</comment>
<evidence type="ECO:0000256" key="1">
    <source>
        <dbReference type="ARBA" id="ARBA00005846"/>
    </source>
</evidence>